<dbReference type="Proteomes" id="UP000237144">
    <property type="component" value="Unassembled WGS sequence"/>
</dbReference>
<dbReference type="STRING" id="741276.A0A2S5BE70"/>
<dbReference type="InterPro" id="IPR019954">
    <property type="entry name" value="Ubiquitin_CS"/>
</dbReference>
<dbReference type="PANTHER" id="PTHR10666">
    <property type="entry name" value="UBIQUITIN"/>
    <property type="match status" value="1"/>
</dbReference>
<organism evidence="2 3">
    <name type="scientific">Rhodotorula taiwanensis</name>
    <dbReference type="NCBI Taxonomy" id="741276"/>
    <lineage>
        <taxon>Eukaryota</taxon>
        <taxon>Fungi</taxon>
        <taxon>Dikarya</taxon>
        <taxon>Basidiomycota</taxon>
        <taxon>Pucciniomycotina</taxon>
        <taxon>Microbotryomycetes</taxon>
        <taxon>Sporidiobolales</taxon>
        <taxon>Sporidiobolaceae</taxon>
        <taxon>Rhodotorula</taxon>
    </lineage>
</organism>
<sequence>MQIKIKTLTGKEVSPLSALGLLSDDAAASSSTLPHSLIEMDVEPSHTTQKIKEQLEEKEGIPPAQQRLIYLGKNMPEDKTVTELKVEAGSTIHLVLSLRGGRSC</sequence>
<evidence type="ECO:0000313" key="2">
    <source>
        <dbReference type="EMBL" id="POY75059.1"/>
    </source>
</evidence>
<dbReference type="InterPro" id="IPR029071">
    <property type="entry name" value="Ubiquitin-like_domsf"/>
</dbReference>
<dbReference type="PROSITE" id="PS50053">
    <property type="entry name" value="UBIQUITIN_2"/>
    <property type="match status" value="1"/>
</dbReference>
<name>A0A2S5BE70_9BASI</name>
<keyword evidence="3" id="KW-1185">Reference proteome</keyword>
<accession>A0A2S5BE70</accession>
<dbReference type="EMBL" id="PJQD01000020">
    <property type="protein sequence ID" value="POY75059.1"/>
    <property type="molecule type" value="Genomic_DNA"/>
</dbReference>
<dbReference type="AlphaFoldDB" id="A0A2S5BE70"/>
<dbReference type="Pfam" id="PF00240">
    <property type="entry name" value="ubiquitin"/>
    <property type="match status" value="1"/>
</dbReference>
<dbReference type="OrthoDB" id="419317at2759"/>
<protein>
    <recommendedName>
        <fullName evidence="1">Ubiquitin-like domain-containing protein</fullName>
    </recommendedName>
</protein>
<dbReference type="SUPFAM" id="SSF54236">
    <property type="entry name" value="Ubiquitin-like"/>
    <property type="match status" value="1"/>
</dbReference>
<reference evidence="2 3" key="1">
    <citation type="journal article" date="2018" name="Front. Microbiol.">
        <title>Prospects for Fungal Bioremediation of Acidic Radioactive Waste Sites: Characterization and Genome Sequence of Rhodotorula taiwanensis MD1149.</title>
        <authorList>
            <person name="Tkavc R."/>
            <person name="Matrosova V.Y."/>
            <person name="Grichenko O.E."/>
            <person name="Gostincar C."/>
            <person name="Volpe R.P."/>
            <person name="Klimenkova P."/>
            <person name="Gaidamakova E.K."/>
            <person name="Zhou C.E."/>
            <person name="Stewart B.J."/>
            <person name="Lyman M.G."/>
            <person name="Malfatti S.A."/>
            <person name="Rubinfeld B."/>
            <person name="Courtot M."/>
            <person name="Singh J."/>
            <person name="Dalgard C.L."/>
            <person name="Hamilton T."/>
            <person name="Frey K.G."/>
            <person name="Gunde-Cimerman N."/>
            <person name="Dugan L."/>
            <person name="Daly M.J."/>
        </authorList>
    </citation>
    <scope>NUCLEOTIDE SEQUENCE [LARGE SCALE GENOMIC DNA]</scope>
    <source>
        <strain evidence="2 3">MD1149</strain>
    </source>
</reference>
<gene>
    <name evidence="2" type="ORF">BMF94_2035</name>
</gene>
<dbReference type="InterPro" id="IPR000626">
    <property type="entry name" value="Ubiquitin-like_dom"/>
</dbReference>
<dbReference type="InterPro" id="IPR019956">
    <property type="entry name" value="Ubiquitin_dom"/>
</dbReference>
<feature type="domain" description="Ubiquitin-like" evidence="1">
    <location>
        <begin position="1"/>
        <end position="101"/>
    </location>
</feature>
<dbReference type="SMART" id="SM00213">
    <property type="entry name" value="UBQ"/>
    <property type="match status" value="1"/>
</dbReference>
<dbReference type="Gene3D" id="3.10.20.90">
    <property type="entry name" value="Phosphatidylinositol 3-kinase Catalytic Subunit, Chain A, domain 1"/>
    <property type="match status" value="1"/>
</dbReference>
<evidence type="ECO:0000259" key="1">
    <source>
        <dbReference type="PROSITE" id="PS50053"/>
    </source>
</evidence>
<proteinExistence type="predicted"/>
<dbReference type="PROSITE" id="PS00299">
    <property type="entry name" value="UBIQUITIN_1"/>
    <property type="match status" value="1"/>
</dbReference>
<dbReference type="InterPro" id="IPR050158">
    <property type="entry name" value="Ubiquitin_ubiquitin-like"/>
</dbReference>
<comment type="caution">
    <text evidence="2">The sequence shown here is derived from an EMBL/GenBank/DDBJ whole genome shotgun (WGS) entry which is preliminary data.</text>
</comment>
<dbReference type="PRINTS" id="PR00348">
    <property type="entry name" value="UBIQUITIN"/>
</dbReference>
<evidence type="ECO:0000313" key="3">
    <source>
        <dbReference type="Proteomes" id="UP000237144"/>
    </source>
</evidence>